<dbReference type="AlphaFoldDB" id="A0A060T968"/>
<dbReference type="EMBL" id="HG937693">
    <property type="protein sequence ID" value="CDP35696.1"/>
    <property type="molecule type" value="Genomic_DNA"/>
</dbReference>
<accession>A0A060T968</accession>
<sequence>MSDGRSGLDYSYVAFFDLRDAIKTVESLSSHNPPLYAHFVPETKFCTVTLNGNTRADVLKDLAVVLITLPRSCTRDQAFNFVSSFGQLRSLNCIPELGQRKYSAEFFDIRAAHSFLEATHPPHVVVKSLAAEHEVYSNPLKQENRISVGQFASPEIHSQLQVDNLNEHVPTQTYAPVPLPCAVIHPRLDPVQPVSLPQKLGVITRADVPKNNVIDLDRIARGLDTRTTVMLRNIPNKVDQKMLKQYVDVTNENTYDFLCKSLLDNHLPVTLTQISGLISQTSASK</sequence>
<feature type="domain" description="Mei2-like C-terminal RNA recognition motif" evidence="1">
    <location>
        <begin position="226"/>
        <end position="260"/>
    </location>
</feature>
<reference evidence="2" key="2">
    <citation type="submission" date="2014-06" db="EMBL/GenBank/DDBJ databases">
        <title>The complete genome of Blastobotrys (Arxula) adeninivorans LS3 - a yeast of biotechnological interest.</title>
        <authorList>
            <person name="Kunze G."/>
            <person name="Gaillardin C."/>
            <person name="Czernicka M."/>
            <person name="Durrens P."/>
            <person name="Martin T."/>
            <person name="Boer E."/>
            <person name="Gabaldon T."/>
            <person name="Cruz J."/>
            <person name="Talla E."/>
            <person name="Marck C."/>
            <person name="Goffeau A."/>
            <person name="Barbe V."/>
            <person name="Baret P."/>
            <person name="Baronian K."/>
            <person name="Beier S."/>
            <person name="Bleykasten C."/>
            <person name="Bode R."/>
            <person name="Casaregola S."/>
            <person name="Despons L."/>
            <person name="Fairhead C."/>
            <person name="Giersberg M."/>
            <person name="Gierski P."/>
            <person name="Hahnel U."/>
            <person name="Hartmann A."/>
            <person name="Jankowska D."/>
            <person name="Jubin C."/>
            <person name="Jung P."/>
            <person name="Lafontaine I."/>
            <person name="Leh-Louis V."/>
            <person name="Lemaire M."/>
            <person name="Marcet-Houben M."/>
            <person name="Mascher M."/>
            <person name="Morel G."/>
            <person name="Richard G.-F."/>
            <person name="Riechen J."/>
            <person name="Sacerdot C."/>
            <person name="Sarkar A."/>
            <person name="Savel G."/>
            <person name="Schacherer J."/>
            <person name="Sherman D."/>
            <person name="Straub M.-L."/>
            <person name="Stein N."/>
            <person name="Thierry A."/>
            <person name="Trautwein-Schult A."/>
            <person name="Westhof E."/>
            <person name="Worch S."/>
            <person name="Dujon B."/>
            <person name="Souciet J.-L."/>
            <person name="Wincker P."/>
            <person name="Scholz U."/>
            <person name="Neuveglise N."/>
        </authorList>
    </citation>
    <scope>NUCLEOTIDE SEQUENCE</scope>
    <source>
        <strain evidence="2">LS3</strain>
    </source>
</reference>
<gene>
    <name evidence="2" type="ORF">GNLVRS02_ARAD1C41360g</name>
</gene>
<reference evidence="2" key="1">
    <citation type="submission" date="2014-02" db="EMBL/GenBank/DDBJ databases">
        <authorList>
            <person name="Genoscope - CEA"/>
        </authorList>
    </citation>
    <scope>NUCLEOTIDE SEQUENCE</scope>
    <source>
        <strain evidence="2">LS3</strain>
    </source>
</reference>
<dbReference type="InterPro" id="IPR007201">
    <property type="entry name" value="Mei2-like_Rrm_C"/>
</dbReference>
<proteinExistence type="predicted"/>
<organism evidence="2">
    <name type="scientific">Blastobotrys adeninivorans</name>
    <name type="common">Yeast</name>
    <name type="synonym">Arxula adeninivorans</name>
    <dbReference type="NCBI Taxonomy" id="409370"/>
    <lineage>
        <taxon>Eukaryota</taxon>
        <taxon>Fungi</taxon>
        <taxon>Dikarya</taxon>
        <taxon>Ascomycota</taxon>
        <taxon>Saccharomycotina</taxon>
        <taxon>Dipodascomycetes</taxon>
        <taxon>Dipodascales</taxon>
        <taxon>Trichomonascaceae</taxon>
        <taxon>Blastobotrys</taxon>
    </lineage>
</organism>
<name>A0A060T968_BLAAD</name>
<protein>
    <submittedName>
        <fullName evidence="2">ARAD1C41360p</fullName>
    </submittedName>
</protein>
<evidence type="ECO:0000313" key="2">
    <source>
        <dbReference type="EMBL" id="CDP35696.1"/>
    </source>
</evidence>
<dbReference type="Pfam" id="PF04059">
    <property type="entry name" value="RRM_2"/>
    <property type="match status" value="1"/>
</dbReference>
<evidence type="ECO:0000259" key="1">
    <source>
        <dbReference type="Pfam" id="PF04059"/>
    </source>
</evidence>